<sequence length="151" mass="16199">MLVVDALASLDGDRDPVGASRLDGARDDPGEQLTLPRERTATATLGDLGHGAAEVEVDVVGEALGGQEPDGARDRRRVDAVHLGGARRLALVERDDPQGGGVPLDERPARDHLRDVQARAVLAAQRPERLVRHAGHGCEHDRRVDRVRPDA</sequence>
<feature type="region of interest" description="Disordered" evidence="1">
    <location>
        <begin position="132"/>
        <end position="151"/>
    </location>
</feature>
<dbReference type="Proteomes" id="UP001157091">
    <property type="component" value="Unassembled WGS sequence"/>
</dbReference>
<feature type="region of interest" description="Disordered" evidence="1">
    <location>
        <begin position="12"/>
        <end position="34"/>
    </location>
</feature>
<dbReference type="EMBL" id="BSUK01000001">
    <property type="protein sequence ID" value="GMA25558.1"/>
    <property type="molecule type" value="Genomic_DNA"/>
</dbReference>
<evidence type="ECO:0000256" key="1">
    <source>
        <dbReference type="SAM" id="MobiDB-lite"/>
    </source>
</evidence>
<comment type="caution">
    <text evidence="2">The sequence shown here is derived from an EMBL/GenBank/DDBJ whole genome shotgun (WGS) entry which is preliminary data.</text>
</comment>
<accession>A0ABQ6I479</accession>
<name>A0ABQ6I479_9MICO</name>
<gene>
    <name evidence="2" type="ORF">GCM10025864_33170</name>
</gene>
<proteinExistence type="predicted"/>
<protein>
    <submittedName>
        <fullName evidence="2">Uncharacterized protein</fullName>
    </submittedName>
</protein>
<keyword evidence="3" id="KW-1185">Reference proteome</keyword>
<reference evidence="3" key="1">
    <citation type="journal article" date="2019" name="Int. J. Syst. Evol. Microbiol.">
        <title>The Global Catalogue of Microorganisms (GCM) 10K type strain sequencing project: providing services to taxonomists for standard genome sequencing and annotation.</title>
        <authorList>
            <consortium name="The Broad Institute Genomics Platform"/>
            <consortium name="The Broad Institute Genome Sequencing Center for Infectious Disease"/>
            <person name="Wu L."/>
            <person name="Ma J."/>
        </authorList>
    </citation>
    <scope>NUCLEOTIDE SEQUENCE [LARGE SCALE GENOMIC DNA]</scope>
    <source>
        <strain evidence="3">NBRC 106348</strain>
    </source>
</reference>
<organism evidence="2 3">
    <name type="scientific">Luteimicrobium album</name>
    <dbReference type="NCBI Taxonomy" id="1054550"/>
    <lineage>
        <taxon>Bacteria</taxon>
        <taxon>Bacillati</taxon>
        <taxon>Actinomycetota</taxon>
        <taxon>Actinomycetes</taxon>
        <taxon>Micrococcales</taxon>
        <taxon>Luteimicrobium</taxon>
    </lineage>
</organism>
<evidence type="ECO:0000313" key="3">
    <source>
        <dbReference type="Proteomes" id="UP001157091"/>
    </source>
</evidence>
<evidence type="ECO:0000313" key="2">
    <source>
        <dbReference type="EMBL" id="GMA25558.1"/>
    </source>
</evidence>